<organism evidence="1 2">
    <name type="scientific">Persea americana</name>
    <name type="common">Avocado</name>
    <dbReference type="NCBI Taxonomy" id="3435"/>
    <lineage>
        <taxon>Eukaryota</taxon>
        <taxon>Viridiplantae</taxon>
        <taxon>Streptophyta</taxon>
        <taxon>Embryophyta</taxon>
        <taxon>Tracheophyta</taxon>
        <taxon>Spermatophyta</taxon>
        <taxon>Magnoliopsida</taxon>
        <taxon>Magnoliidae</taxon>
        <taxon>Laurales</taxon>
        <taxon>Lauraceae</taxon>
        <taxon>Persea</taxon>
    </lineage>
</organism>
<keyword evidence="2" id="KW-1185">Reference proteome</keyword>
<dbReference type="Proteomes" id="UP001234297">
    <property type="component" value="Chromosome 1"/>
</dbReference>
<gene>
    <name evidence="1" type="ORF">MRB53_003903</name>
</gene>
<sequence length="405" mass="47331">MAKKEAWGLRTRFNSLVALFITGVILLVISVSEKTGIWLENLIRCETSGGESATSQCNLSSGRWVFDNESYPLYSERKCKYMFDELACEKYGRPDLGYQNWRWQPHECNLPRFNATALLERLRGKRLVFVGDSLNRGQWVSMVCLLESSIPSAYKFRHYKINGSLTTFEASEYNASVEFYWAPLLVESNSDNPVLHRIPDRIVRAESIIKHARHWSDADILVFNSYLWWKRAKMKIWWGSLDQNDGIYKEMEMLRAFEMALNTWSYWLDAHVDHNKTQIFFMSMSPTHQSGGEWGGNWEENCYNETEPITEGRYKHRASDDQMMKIITEKVDGLRERGIKAQIINITELSEYRKDGHPSIHRRQWTPLTEVQLSNPKSYADCVHWCLPGVPDAWNELLYAYIFSK</sequence>
<evidence type="ECO:0000313" key="1">
    <source>
        <dbReference type="EMBL" id="KAJ8650880.1"/>
    </source>
</evidence>
<comment type="caution">
    <text evidence="1">The sequence shown here is derived from an EMBL/GenBank/DDBJ whole genome shotgun (WGS) entry which is preliminary data.</text>
</comment>
<evidence type="ECO:0000313" key="2">
    <source>
        <dbReference type="Proteomes" id="UP001234297"/>
    </source>
</evidence>
<name>A0ACC2MZ03_PERAE</name>
<dbReference type="EMBL" id="CM056809">
    <property type="protein sequence ID" value="KAJ8650880.1"/>
    <property type="molecule type" value="Genomic_DNA"/>
</dbReference>
<proteinExistence type="predicted"/>
<reference evidence="1 2" key="1">
    <citation type="journal article" date="2022" name="Hortic Res">
        <title>A haplotype resolved chromosomal level avocado genome allows analysis of novel avocado genes.</title>
        <authorList>
            <person name="Nath O."/>
            <person name="Fletcher S.J."/>
            <person name="Hayward A."/>
            <person name="Shaw L.M."/>
            <person name="Masouleh A.K."/>
            <person name="Furtado A."/>
            <person name="Henry R.J."/>
            <person name="Mitter N."/>
        </authorList>
    </citation>
    <scope>NUCLEOTIDE SEQUENCE [LARGE SCALE GENOMIC DNA]</scope>
    <source>
        <strain evidence="2">cv. Hass</strain>
    </source>
</reference>
<accession>A0ACC2MZ03</accession>
<protein>
    <submittedName>
        <fullName evidence="1">Uncharacterized protein</fullName>
    </submittedName>
</protein>